<protein>
    <recommendedName>
        <fullName evidence="2">Cytochrome P460 domain-containing protein</fullName>
    </recommendedName>
</protein>
<evidence type="ECO:0000256" key="1">
    <source>
        <dbReference type="SAM" id="SignalP"/>
    </source>
</evidence>
<dbReference type="RefSeq" id="WP_081948859.1">
    <property type="nucleotide sequence ID" value="NZ_JAJALK010000008.1"/>
</dbReference>
<proteinExistence type="predicted"/>
<dbReference type="InterPro" id="IPR038142">
    <property type="entry name" value="Cytochrome_P460_sp"/>
</dbReference>
<feature type="domain" description="Cytochrome P460" evidence="2">
    <location>
        <begin position="48"/>
        <end position="182"/>
    </location>
</feature>
<dbReference type="InterPro" id="IPR032033">
    <property type="entry name" value="Cytochrome_P460"/>
</dbReference>
<reference evidence="3" key="1">
    <citation type="submission" date="2023-07" db="EMBL/GenBank/DDBJ databases">
        <title>Genomic Encyclopedia of Type Strains, Phase IV (KMG-IV): sequencing the most valuable type-strain genomes for metagenomic binning, comparative biology and taxonomic classification.</title>
        <authorList>
            <person name="Goeker M."/>
        </authorList>
    </citation>
    <scope>NUCLEOTIDE SEQUENCE</scope>
    <source>
        <strain evidence="3">DSM 19569</strain>
    </source>
</reference>
<accession>A0AAJ1TRF1</accession>
<dbReference type="EMBL" id="JAUSWL010000002">
    <property type="protein sequence ID" value="MDQ0542753.1"/>
    <property type="molecule type" value="Genomic_DNA"/>
</dbReference>
<dbReference type="Proteomes" id="UP001223420">
    <property type="component" value="Unassembled WGS sequence"/>
</dbReference>
<feature type="chain" id="PRO_5042504077" description="Cytochrome P460 domain-containing protein" evidence="1">
    <location>
        <begin position="25"/>
        <end position="191"/>
    </location>
</feature>
<name>A0AAJ1TRF1_9HYPH</name>
<dbReference type="AlphaFoldDB" id="A0AAJ1TRF1"/>
<evidence type="ECO:0000313" key="4">
    <source>
        <dbReference type="Proteomes" id="UP001223420"/>
    </source>
</evidence>
<evidence type="ECO:0000313" key="3">
    <source>
        <dbReference type="EMBL" id="MDQ0542753.1"/>
    </source>
</evidence>
<gene>
    <name evidence="3" type="ORF">QO001_001671</name>
</gene>
<dbReference type="Pfam" id="PF16694">
    <property type="entry name" value="Cytochrome_P460"/>
    <property type="match status" value="1"/>
</dbReference>
<sequence length="191" mass="21269">MYRRYLLHVSGALTLLATSAGLLSQPSAQPIDQKKPQLVDESGNIRVPSDYRERYRFLGSWAVASENGRGSKEMHVVYASPGAAQTYRNEGSFPDGATLVKEVYETSTGEFTTGTVSRADHLKGWFVMVRDAGNTHQDNPLWGEGWGWSWFDAGQPDKATTVSYRDECLGCHVPARSTNWIYVDGYPSLRK</sequence>
<feature type="signal peptide" evidence="1">
    <location>
        <begin position="1"/>
        <end position="24"/>
    </location>
</feature>
<organism evidence="3 4">
    <name type="scientific">Methylobacterium brachiatum</name>
    <dbReference type="NCBI Taxonomy" id="269660"/>
    <lineage>
        <taxon>Bacteria</taxon>
        <taxon>Pseudomonadati</taxon>
        <taxon>Pseudomonadota</taxon>
        <taxon>Alphaproteobacteria</taxon>
        <taxon>Hyphomicrobiales</taxon>
        <taxon>Methylobacteriaceae</taxon>
        <taxon>Methylobacterium</taxon>
    </lineage>
</organism>
<comment type="caution">
    <text evidence="3">The sequence shown here is derived from an EMBL/GenBank/DDBJ whole genome shotgun (WGS) entry which is preliminary data.</text>
</comment>
<dbReference type="Gene3D" id="3.50.70.20">
    <property type="entry name" value="Cytochrome P460"/>
    <property type="match status" value="1"/>
</dbReference>
<dbReference type="CDD" id="cd20750">
    <property type="entry name" value="cyt_c_I"/>
    <property type="match status" value="1"/>
</dbReference>
<keyword evidence="1" id="KW-0732">Signal</keyword>
<evidence type="ECO:0000259" key="2">
    <source>
        <dbReference type="Pfam" id="PF16694"/>
    </source>
</evidence>